<comment type="caution">
    <text evidence="11">The sequence shown here is derived from an EMBL/GenBank/DDBJ whole genome shotgun (WGS) entry which is preliminary data.</text>
</comment>
<dbReference type="InterPro" id="IPR002305">
    <property type="entry name" value="aa-tRNA-synth_Ic"/>
</dbReference>
<accession>A0A9W8ARH0</accession>
<evidence type="ECO:0000256" key="5">
    <source>
        <dbReference type="ARBA" id="ARBA00022917"/>
    </source>
</evidence>
<dbReference type="Proteomes" id="UP001150925">
    <property type="component" value="Unassembled WGS sequence"/>
</dbReference>
<feature type="compositionally biased region" description="Basic residues" evidence="10">
    <location>
        <begin position="190"/>
        <end position="201"/>
    </location>
</feature>
<sequence length="225" mass="24832">MQALDEQYLECDAQFGGVDQRKIFTFAEKYLPQLGYAKRAHLMNPMIPGLQGSKMSASDPDSKIDMLDDPKTVSRKIKRAFCEEGNIADNGLLSFAKYVLFPVSSLKAADGVPTFTIVRPEKWGGSSVYHEFEALEKDFAEKNVHPGDLKKSVAEAINALLLPIQEYMLNHPEYRGLVDLAYPPPPAKPKVVKQKKKHNQKPQKTDEAAAPAPAPTPSANPQPTA</sequence>
<feature type="compositionally biased region" description="Pro residues" evidence="10">
    <location>
        <begin position="212"/>
        <end position="225"/>
    </location>
</feature>
<dbReference type="PANTHER" id="PTHR46264:SF4">
    <property type="entry name" value="TYROSINE--TRNA LIGASE, CYTOPLASMIC"/>
    <property type="match status" value="1"/>
</dbReference>
<comment type="similarity">
    <text evidence="9">Belongs to the class-I aminoacyl-tRNA synthetase family.</text>
</comment>
<dbReference type="GO" id="GO:0005737">
    <property type="term" value="C:cytoplasm"/>
    <property type="evidence" value="ECO:0007669"/>
    <property type="project" value="TreeGrafter"/>
</dbReference>
<feature type="region of interest" description="Disordered" evidence="10">
    <location>
        <begin position="185"/>
        <end position="225"/>
    </location>
</feature>
<dbReference type="Gene3D" id="3.40.50.620">
    <property type="entry name" value="HUPs"/>
    <property type="match status" value="1"/>
</dbReference>
<evidence type="ECO:0000256" key="9">
    <source>
        <dbReference type="RuleBase" id="RU363036"/>
    </source>
</evidence>
<dbReference type="SUPFAM" id="SSF52374">
    <property type="entry name" value="Nucleotidylyl transferase"/>
    <property type="match status" value="1"/>
</dbReference>
<dbReference type="OrthoDB" id="197206at2759"/>
<evidence type="ECO:0000256" key="6">
    <source>
        <dbReference type="ARBA" id="ARBA00023146"/>
    </source>
</evidence>
<name>A0A9W8ARH0_9FUNG</name>
<dbReference type="EMBL" id="JANBPY010000488">
    <property type="protein sequence ID" value="KAJ1966615.1"/>
    <property type="molecule type" value="Genomic_DNA"/>
</dbReference>
<reference evidence="11" key="1">
    <citation type="submission" date="2022-07" db="EMBL/GenBank/DDBJ databases">
        <title>Phylogenomic reconstructions and comparative analyses of Kickxellomycotina fungi.</title>
        <authorList>
            <person name="Reynolds N.K."/>
            <person name="Stajich J.E."/>
            <person name="Barry K."/>
            <person name="Grigoriev I.V."/>
            <person name="Crous P."/>
            <person name="Smith M.E."/>
        </authorList>
    </citation>
    <scope>NUCLEOTIDE SEQUENCE</scope>
    <source>
        <strain evidence="11">RSA 1196</strain>
    </source>
</reference>
<protein>
    <recommendedName>
        <fullName evidence="1">tyrosine--tRNA ligase</fullName>
        <ecNumber evidence="1">6.1.1.1</ecNumber>
    </recommendedName>
    <alternativeName>
        <fullName evidence="7">Tyrosyl-tRNA synthetase</fullName>
    </alternativeName>
</protein>
<evidence type="ECO:0000313" key="12">
    <source>
        <dbReference type="Proteomes" id="UP001150925"/>
    </source>
</evidence>
<dbReference type="InterPro" id="IPR014729">
    <property type="entry name" value="Rossmann-like_a/b/a_fold"/>
</dbReference>
<comment type="catalytic activity">
    <reaction evidence="8">
        <text>tRNA(Tyr) + L-tyrosine + ATP = L-tyrosyl-tRNA(Tyr) + AMP + diphosphate + H(+)</text>
        <dbReference type="Rhea" id="RHEA:10220"/>
        <dbReference type="Rhea" id="RHEA-COMP:9706"/>
        <dbReference type="Rhea" id="RHEA-COMP:9707"/>
        <dbReference type="ChEBI" id="CHEBI:15378"/>
        <dbReference type="ChEBI" id="CHEBI:30616"/>
        <dbReference type="ChEBI" id="CHEBI:33019"/>
        <dbReference type="ChEBI" id="CHEBI:58315"/>
        <dbReference type="ChEBI" id="CHEBI:78442"/>
        <dbReference type="ChEBI" id="CHEBI:78536"/>
        <dbReference type="ChEBI" id="CHEBI:456215"/>
        <dbReference type="EC" id="6.1.1.1"/>
    </reaction>
</comment>
<dbReference type="PANTHER" id="PTHR46264">
    <property type="entry name" value="TYROSINE-TRNA LIGASE"/>
    <property type="match status" value="1"/>
</dbReference>
<dbReference type="FunFam" id="1.10.240.10:FF:000004">
    <property type="entry name" value="Tyrosine--tRNA ligase"/>
    <property type="match status" value="1"/>
</dbReference>
<keyword evidence="12" id="KW-1185">Reference proteome</keyword>
<evidence type="ECO:0000313" key="11">
    <source>
        <dbReference type="EMBL" id="KAJ1966615.1"/>
    </source>
</evidence>
<dbReference type="GO" id="GO:0004831">
    <property type="term" value="F:tyrosine-tRNA ligase activity"/>
    <property type="evidence" value="ECO:0007669"/>
    <property type="project" value="UniProtKB-EC"/>
</dbReference>
<organism evidence="11 12">
    <name type="scientific">Dispira parvispora</name>
    <dbReference type="NCBI Taxonomy" id="1520584"/>
    <lineage>
        <taxon>Eukaryota</taxon>
        <taxon>Fungi</taxon>
        <taxon>Fungi incertae sedis</taxon>
        <taxon>Zoopagomycota</taxon>
        <taxon>Kickxellomycotina</taxon>
        <taxon>Dimargaritomycetes</taxon>
        <taxon>Dimargaritales</taxon>
        <taxon>Dimargaritaceae</taxon>
        <taxon>Dispira</taxon>
    </lineage>
</organism>
<proteinExistence type="inferred from homology"/>
<dbReference type="AlphaFoldDB" id="A0A9W8ARH0"/>
<evidence type="ECO:0000256" key="2">
    <source>
        <dbReference type="ARBA" id="ARBA00022598"/>
    </source>
</evidence>
<keyword evidence="5 9" id="KW-0648">Protein biosynthesis</keyword>
<evidence type="ECO:0000256" key="1">
    <source>
        <dbReference type="ARBA" id="ARBA00013160"/>
    </source>
</evidence>
<dbReference type="Pfam" id="PF00579">
    <property type="entry name" value="tRNA-synt_1b"/>
    <property type="match status" value="1"/>
</dbReference>
<dbReference type="InterPro" id="IPR023617">
    <property type="entry name" value="Tyr-tRNA-ligase_arc/euk-type"/>
</dbReference>
<dbReference type="Gene3D" id="1.10.240.10">
    <property type="entry name" value="Tyrosyl-Transfer RNA Synthetase"/>
    <property type="match status" value="1"/>
</dbReference>
<keyword evidence="3 9" id="KW-0547">Nucleotide-binding</keyword>
<dbReference type="GO" id="GO:0005524">
    <property type="term" value="F:ATP binding"/>
    <property type="evidence" value="ECO:0007669"/>
    <property type="project" value="UniProtKB-KW"/>
</dbReference>
<keyword evidence="4 9" id="KW-0067">ATP-binding</keyword>
<gene>
    <name evidence="11" type="primary">TYS1</name>
    <name evidence="11" type="ORF">IWQ62_002356</name>
</gene>
<evidence type="ECO:0000256" key="4">
    <source>
        <dbReference type="ARBA" id="ARBA00022840"/>
    </source>
</evidence>
<keyword evidence="2 9" id="KW-0436">Ligase</keyword>
<evidence type="ECO:0000256" key="3">
    <source>
        <dbReference type="ARBA" id="ARBA00022741"/>
    </source>
</evidence>
<dbReference type="PIRSF" id="PIRSF006588">
    <property type="entry name" value="TyrRS_arch_euk"/>
    <property type="match status" value="1"/>
</dbReference>
<keyword evidence="6 9" id="KW-0030">Aminoacyl-tRNA synthetase</keyword>
<evidence type="ECO:0000256" key="10">
    <source>
        <dbReference type="SAM" id="MobiDB-lite"/>
    </source>
</evidence>
<dbReference type="EC" id="6.1.1.1" evidence="1"/>
<evidence type="ECO:0000256" key="8">
    <source>
        <dbReference type="ARBA" id="ARBA00048248"/>
    </source>
</evidence>
<evidence type="ECO:0000256" key="7">
    <source>
        <dbReference type="ARBA" id="ARBA00033323"/>
    </source>
</evidence>
<dbReference type="GO" id="GO:0006437">
    <property type="term" value="P:tyrosyl-tRNA aminoacylation"/>
    <property type="evidence" value="ECO:0007669"/>
    <property type="project" value="TreeGrafter"/>
</dbReference>
<dbReference type="InterPro" id="IPR050489">
    <property type="entry name" value="Tyr-tRNA_synthase"/>
</dbReference>